<comment type="subcellular location">
    <subcellularLocation>
        <location evidence="10">Cytoplasm</location>
    </subcellularLocation>
</comment>
<keyword evidence="5 10" id="KW-0067">ATP-binding</keyword>
<comment type="caution">
    <text evidence="13">The sequence shown here is derived from an EMBL/GenBank/DDBJ whole genome shotgun (WGS) entry which is preliminary data.</text>
</comment>
<dbReference type="AlphaFoldDB" id="E8KK80"/>
<evidence type="ECO:0000256" key="11">
    <source>
        <dbReference type="PROSITE-ProRule" id="PRU00182"/>
    </source>
</evidence>
<evidence type="ECO:0000256" key="9">
    <source>
        <dbReference type="ARBA" id="ARBA00048248"/>
    </source>
</evidence>
<evidence type="ECO:0000256" key="3">
    <source>
        <dbReference type="ARBA" id="ARBA00022598"/>
    </source>
</evidence>
<dbReference type="GO" id="GO:0005524">
    <property type="term" value="F:ATP binding"/>
    <property type="evidence" value="ECO:0007669"/>
    <property type="project" value="UniProtKB-UniRule"/>
</dbReference>
<dbReference type="InterPro" id="IPR014729">
    <property type="entry name" value="Rossmann-like_a/b/a_fold"/>
</dbReference>
<protein>
    <recommendedName>
        <fullName evidence="10">Tyrosine--tRNA ligase</fullName>
        <ecNumber evidence="10">6.1.1.1</ecNumber>
    </recommendedName>
    <alternativeName>
        <fullName evidence="10">Tyrosyl-tRNA synthetase</fullName>
        <shortName evidence="10">TyrRS</shortName>
    </alternativeName>
</protein>
<feature type="short sequence motif" description="'KMSKS' region" evidence="10">
    <location>
        <begin position="227"/>
        <end position="231"/>
    </location>
</feature>
<dbReference type="SMART" id="SM00363">
    <property type="entry name" value="S4"/>
    <property type="match status" value="1"/>
</dbReference>
<dbReference type="SUPFAM" id="SSF52374">
    <property type="entry name" value="Nucleotidylyl transferase"/>
    <property type="match status" value="1"/>
</dbReference>
<proteinExistence type="inferred from homology"/>
<dbReference type="EMBL" id="AEVG01000144">
    <property type="protein sequence ID" value="EFX90727.1"/>
    <property type="molecule type" value="Genomic_DNA"/>
</dbReference>
<gene>
    <name evidence="10 13" type="primary">tyrS</name>
    <name evidence="13" type="ORF">HMPREF0027_2247</name>
</gene>
<comment type="similarity">
    <text evidence="10">Belongs to the class-I aminoacyl-tRNA synthetase family. TyrS type 2 subfamily.</text>
</comment>
<dbReference type="RefSeq" id="WP_005624950.1">
    <property type="nucleotide sequence ID" value="NZ_GL831081.1"/>
</dbReference>
<dbReference type="FunFam" id="1.10.240.10:FF:000006">
    <property type="entry name" value="Tyrosine--tRNA ligase"/>
    <property type="match status" value="1"/>
</dbReference>
<dbReference type="FunFam" id="3.10.290.10:FF:000022">
    <property type="entry name" value="Tyrosine--tRNA ligase"/>
    <property type="match status" value="1"/>
</dbReference>
<dbReference type="Proteomes" id="UP000005467">
    <property type="component" value="Unassembled WGS sequence"/>
</dbReference>
<evidence type="ECO:0000256" key="10">
    <source>
        <dbReference type="HAMAP-Rule" id="MF_02007"/>
    </source>
</evidence>
<dbReference type="PRINTS" id="PR01040">
    <property type="entry name" value="TRNASYNTHTYR"/>
</dbReference>
<dbReference type="InterPro" id="IPR002305">
    <property type="entry name" value="aa-tRNA-synth_Ic"/>
</dbReference>
<comment type="catalytic activity">
    <reaction evidence="9 10">
        <text>tRNA(Tyr) + L-tyrosine + ATP = L-tyrosyl-tRNA(Tyr) + AMP + diphosphate + H(+)</text>
        <dbReference type="Rhea" id="RHEA:10220"/>
        <dbReference type="Rhea" id="RHEA-COMP:9706"/>
        <dbReference type="Rhea" id="RHEA-COMP:9707"/>
        <dbReference type="ChEBI" id="CHEBI:15378"/>
        <dbReference type="ChEBI" id="CHEBI:30616"/>
        <dbReference type="ChEBI" id="CHEBI:33019"/>
        <dbReference type="ChEBI" id="CHEBI:58315"/>
        <dbReference type="ChEBI" id="CHEBI:78442"/>
        <dbReference type="ChEBI" id="CHEBI:78536"/>
        <dbReference type="ChEBI" id="CHEBI:456215"/>
        <dbReference type="EC" id="6.1.1.1"/>
    </reaction>
</comment>
<dbReference type="GO" id="GO:0003723">
    <property type="term" value="F:RNA binding"/>
    <property type="evidence" value="ECO:0007669"/>
    <property type="project" value="UniProtKB-KW"/>
</dbReference>
<dbReference type="PANTHER" id="PTHR11766">
    <property type="entry name" value="TYROSYL-TRNA SYNTHETASE"/>
    <property type="match status" value="1"/>
</dbReference>
<keyword evidence="4 10" id="KW-0547">Nucleotide-binding</keyword>
<dbReference type="InterPro" id="IPR036986">
    <property type="entry name" value="S4_RNA-bd_sf"/>
</dbReference>
<dbReference type="HAMAP" id="MF_02007">
    <property type="entry name" value="Tyr_tRNA_synth_type2"/>
    <property type="match status" value="1"/>
</dbReference>
<accession>E8KK80</accession>
<dbReference type="CDD" id="cd00805">
    <property type="entry name" value="TyrRS_core"/>
    <property type="match status" value="1"/>
</dbReference>
<reference evidence="13 14" key="1">
    <citation type="submission" date="2011-01" db="EMBL/GenBank/DDBJ databases">
        <authorList>
            <person name="Muzny D."/>
            <person name="Qin X."/>
            <person name="Deng J."/>
            <person name="Jiang H."/>
            <person name="Liu Y."/>
            <person name="Qu J."/>
            <person name="Song X.-Z."/>
            <person name="Zhang L."/>
            <person name="Thornton R."/>
            <person name="Coyle M."/>
            <person name="Francisco L."/>
            <person name="Jackson L."/>
            <person name="Javaid M."/>
            <person name="Korchina V."/>
            <person name="Kovar C."/>
            <person name="Mata R."/>
            <person name="Mathew T."/>
            <person name="Ngo R."/>
            <person name="Nguyen L."/>
            <person name="Nguyen N."/>
            <person name="Okwuonu G."/>
            <person name="Ongeri F."/>
            <person name="Pham C."/>
            <person name="Simmons D."/>
            <person name="Wilczek-Boney K."/>
            <person name="Hale W."/>
            <person name="Jakkamsetti A."/>
            <person name="Pham P."/>
            <person name="Ruth R."/>
            <person name="San Lucas F."/>
            <person name="Warren J."/>
            <person name="Zhang J."/>
            <person name="Zhao Z."/>
            <person name="Zhou C."/>
            <person name="Zhu D."/>
            <person name="Lee S."/>
            <person name="Bess C."/>
            <person name="Blankenburg K."/>
            <person name="Forbes L."/>
            <person name="Fu Q."/>
            <person name="Gubbala S."/>
            <person name="Hirani K."/>
            <person name="Jayaseelan J.C."/>
            <person name="Lara F."/>
            <person name="Munidasa M."/>
            <person name="Palculict T."/>
            <person name="Patil S."/>
            <person name="Pu L.-L."/>
            <person name="Saada N."/>
            <person name="Tang L."/>
            <person name="Weissenberger G."/>
            <person name="Zhu Y."/>
            <person name="Hemphill L."/>
            <person name="Shang Y."/>
            <person name="Youmans B."/>
            <person name="Ayvaz T."/>
            <person name="Ross M."/>
            <person name="Santibanez J."/>
            <person name="Aqrawi P."/>
            <person name="Gross S."/>
            <person name="Joshi V."/>
            <person name="Fowler G."/>
            <person name="Nazareth L."/>
            <person name="Reid J."/>
            <person name="Worley K."/>
            <person name="Petrosino J."/>
            <person name="Highlander S."/>
            <person name="Gibbs R."/>
        </authorList>
    </citation>
    <scope>NUCLEOTIDE SEQUENCE [LARGE SCALE GENOMIC DNA]</scope>
    <source>
        <strain evidence="13 14">ATCC 25976</strain>
    </source>
</reference>
<evidence type="ECO:0000256" key="2">
    <source>
        <dbReference type="ARBA" id="ARBA00022490"/>
    </source>
</evidence>
<evidence type="ECO:0000256" key="8">
    <source>
        <dbReference type="ARBA" id="ARBA00023146"/>
    </source>
</evidence>
<dbReference type="CDD" id="cd00165">
    <property type="entry name" value="S4"/>
    <property type="match status" value="1"/>
</dbReference>
<evidence type="ECO:0000256" key="7">
    <source>
        <dbReference type="ARBA" id="ARBA00022917"/>
    </source>
</evidence>
<dbReference type="NCBIfam" id="TIGR00234">
    <property type="entry name" value="tyrS"/>
    <property type="match status" value="1"/>
</dbReference>
<organism evidence="13 14">
    <name type="scientific">Actinobacillus ureae ATCC 25976</name>
    <dbReference type="NCBI Taxonomy" id="887324"/>
    <lineage>
        <taxon>Bacteria</taxon>
        <taxon>Pseudomonadati</taxon>
        <taxon>Pseudomonadota</taxon>
        <taxon>Gammaproteobacteria</taxon>
        <taxon>Pasteurellales</taxon>
        <taxon>Pasteurellaceae</taxon>
        <taxon>Actinobacillus</taxon>
    </lineage>
</organism>
<dbReference type="InterPro" id="IPR002307">
    <property type="entry name" value="Tyr-tRNA-ligase"/>
</dbReference>
<dbReference type="EC" id="6.1.1.1" evidence="10"/>
<evidence type="ECO:0000256" key="4">
    <source>
        <dbReference type="ARBA" id="ARBA00022741"/>
    </source>
</evidence>
<dbReference type="Gene3D" id="3.40.50.620">
    <property type="entry name" value="HUPs"/>
    <property type="match status" value="1"/>
</dbReference>
<evidence type="ECO:0000256" key="6">
    <source>
        <dbReference type="ARBA" id="ARBA00022884"/>
    </source>
</evidence>
<dbReference type="Pfam" id="PF01479">
    <property type="entry name" value="S4"/>
    <property type="match status" value="1"/>
</dbReference>
<dbReference type="GO" id="GO:0004831">
    <property type="term" value="F:tyrosine-tRNA ligase activity"/>
    <property type="evidence" value="ECO:0007669"/>
    <property type="project" value="UniProtKB-UniRule"/>
</dbReference>
<comment type="subunit">
    <text evidence="1 10">Homodimer.</text>
</comment>
<dbReference type="PROSITE" id="PS00178">
    <property type="entry name" value="AA_TRNA_LIGASE_I"/>
    <property type="match status" value="1"/>
</dbReference>
<dbReference type="InterPro" id="IPR002942">
    <property type="entry name" value="S4_RNA-bd"/>
</dbReference>
<dbReference type="Gene3D" id="3.10.290.10">
    <property type="entry name" value="RNA-binding S4 domain"/>
    <property type="match status" value="1"/>
</dbReference>
<keyword evidence="2 10" id="KW-0963">Cytoplasm</keyword>
<feature type="domain" description="RNA-binding S4" evidence="12">
    <location>
        <begin position="335"/>
        <end position="396"/>
    </location>
</feature>
<dbReference type="PROSITE" id="PS50889">
    <property type="entry name" value="S4"/>
    <property type="match status" value="1"/>
</dbReference>
<dbReference type="SUPFAM" id="SSF55174">
    <property type="entry name" value="Alpha-L RNA-binding motif"/>
    <property type="match status" value="1"/>
</dbReference>
<keyword evidence="3 10" id="KW-0436">Ligase</keyword>
<dbReference type="InterPro" id="IPR024088">
    <property type="entry name" value="Tyr-tRNA-ligase_bac-type"/>
</dbReference>
<dbReference type="FunFam" id="3.40.50.620:FF:000061">
    <property type="entry name" value="Tyrosine--tRNA ligase"/>
    <property type="match status" value="1"/>
</dbReference>
<dbReference type="PANTHER" id="PTHR11766:SF1">
    <property type="entry name" value="TYROSINE--TRNA LIGASE"/>
    <property type="match status" value="1"/>
</dbReference>
<dbReference type="InterPro" id="IPR024108">
    <property type="entry name" value="Tyr-tRNA-ligase_bac_2"/>
</dbReference>
<evidence type="ECO:0000256" key="1">
    <source>
        <dbReference type="ARBA" id="ARBA00011738"/>
    </source>
</evidence>
<keyword evidence="6 11" id="KW-0694">RNA-binding</keyword>
<evidence type="ECO:0000313" key="14">
    <source>
        <dbReference type="Proteomes" id="UP000005467"/>
    </source>
</evidence>
<dbReference type="GO" id="GO:0006437">
    <property type="term" value="P:tyrosyl-tRNA aminoacylation"/>
    <property type="evidence" value="ECO:0007669"/>
    <property type="project" value="UniProtKB-UniRule"/>
</dbReference>
<dbReference type="InterPro" id="IPR001412">
    <property type="entry name" value="aa-tRNA-synth_I_CS"/>
</dbReference>
<keyword evidence="14" id="KW-1185">Reference proteome</keyword>
<sequence length="396" mass="44059">MAQSIEATLAELKRGVENIYSEEDLIEKLKENRPLRVKLGADPTAPDIHLGHTVVLNKLRQFQQLGHEVIFLIGDFTGMVGDPSGKNSTRPPLTREDVLRNAETYKQQLFKILDPNKTRVAFNSEWLGKLGTEGMIRLASNYTVARMLERDDFKKRFANNQSIAIHEFIYPLLQGHDSVALEADVELGGTDQTFNLLVGRELQKSAGQKPQVAMTLPLLVGLDGEKKMSKSLGNYIGVTDVPSDMFGKVMSISDELMWDWYNLLSFRPLDEIAQLKADVAAGKNPRDVKILLAKELIARFHDQAAADAAEQEFINRFQKGGIPDEMPEFTFEGEIGLATLLKEAGLVASTSEAIRSAQQGGVKIDGEKVEDVRQNAQQGTFVYQVGKRKFARVTVK</sequence>
<evidence type="ECO:0000259" key="12">
    <source>
        <dbReference type="SMART" id="SM00363"/>
    </source>
</evidence>
<name>E8KK80_9PAST</name>
<evidence type="ECO:0000256" key="5">
    <source>
        <dbReference type="ARBA" id="ARBA00022840"/>
    </source>
</evidence>
<feature type="short sequence motif" description="'HIGH' region" evidence="10">
    <location>
        <begin position="43"/>
        <end position="52"/>
    </location>
</feature>
<feature type="binding site" evidence="10">
    <location>
        <position position="230"/>
    </location>
    <ligand>
        <name>ATP</name>
        <dbReference type="ChEBI" id="CHEBI:30616"/>
    </ligand>
</feature>
<keyword evidence="8 10" id="KW-0030">Aminoacyl-tRNA synthetase</keyword>
<evidence type="ECO:0000313" key="13">
    <source>
        <dbReference type="EMBL" id="EFX90727.1"/>
    </source>
</evidence>
<comment type="function">
    <text evidence="10">Catalyzes the attachment of tyrosine to tRNA(Tyr) in a two-step reaction: tyrosine is first activated by ATP to form Tyr-AMP and then transferred to the acceptor end of tRNA(Tyr).</text>
</comment>
<dbReference type="HOGENOM" id="CLU_024003_5_0_6"/>
<dbReference type="GO" id="GO:0005829">
    <property type="term" value="C:cytosol"/>
    <property type="evidence" value="ECO:0007669"/>
    <property type="project" value="TreeGrafter"/>
</dbReference>
<dbReference type="Pfam" id="PF00579">
    <property type="entry name" value="tRNA-synt_1b"/>
    <property type="match status" value="1"/>
</dbReference>
<dbReference type="Gene3D" id="1.10.240.10">
    <property type="entry name" value="Tyrosyl-Transfer RNA Synthetase"/>
    <property type="match status" value="1"/>
</dbReference>
<keyword evidence="7 10" id="KW-0648">Protein biosynthesis</keyword>